<gene>
    <name evidence="2" type="ORF">EGH82_10415</name>
</gene>
<evidence type="ECO:0000313" key="2">
    <source>
        <dbReference type="EMBL" id="ROV60209.1"/>
    </source>
</evidence>
<feature type="domain" description="Baseplate protein J-like barrel" evidence="1">
    <location>
        <begin position="110"/>
        <end position="194"/>
    </location>
</feature>
<proteinExistence type="predicted"/>
<organism evidence="2 3">
    <name type="scientific">Vibrio ponticus</name>
    <dbReference type="NCBI Taxonomy" id="265668"/>
    <lineage>
        <taxon>Bacteria</taxon>
        <taxon>Pseudomonadati</taxon>
        <taxon>Pseudomonadota</taxon>
        <taxon>Gammaproteobacteria</taxon>
        <taxon>Vibrionales</taxon>
        <taxon>Vibrionaceae</taxon>
        <taxon>Vibrio</taxon>
    </lineage>
</organism>
<name>A0A3N3E0R1_9VIBR</name>
<accession>A0A3N3E0R1</accession>
<dbReference type="InterPro" id="IPR006949">
    <property type="entry name" value="Barrel_Baseplate_J-like"/>
</dbReference>
<reference evidence="2 3" key="1">
    <citation type="submission" date="2018-11" db="EMBL/GenBank/DDBJ databases">
        <title>Vibrio ponticus strain CAIM 1751 pathogenic for the snapper Lutjanus guttatus.</title>
        <authorList>
            <person name="Soto-Rodriguez S."/>
            <person name="Lozano-Olvera R."/>
            <person name="Gomez-Gil B."/>
        </authorList>
    </citation>
    <scope>NUCLEOTIDE SEQUENCE [LARGE SCALE GENOMIC DNA]</scope>
    <source>
        <strain evidence="2 3">CAIM 1751</strain>
    </source>
</reference>
<dbReference type="Pfam" id="PF04865">
    <property type="entry name" value="Baseplate_J"/>
    <property type="match status" value="1"/>
</dbReference>
<dbReference type="EMBL" id="RKIK01000025">
    <property type="protein sequence ID" value="ROV60209.1"/>
    <property type="molecule type" value="Genomic_DNA"/>
</dbReference>
<dbReference type="Proteomes" id="UP000278792">
    <property type="component" value="Unassembled WGS sequence"/>
</dbReference>
<sequence length="394" mass="44124">MANIPQPDYEEILKESGIPTDSESWRKVLKEEMEKAGSVINNDSRFSPFWRMIEQAVIVSTVWLIENLLVKYVLPNTFLATAFGESLKLKAWEVDIEPKAKTKAKGTIVFQRAALQGPALIIPKDTWVQTEPINGTIYRVKVLEDTTMPENETTVSAIVEAEHEGAAYNLGGGYYHVIPVAISGIAAATNEDEWLIEAGADDEDEDELRLRVRNQWSAVAKWHIDAAYRSLLMKKAGIQDDNIYFEHNAPRGPGTANALILLDTGNPSEEMIADLNQYIKDKGQHGHGDDLLVKAMPETQHAISVKVWPVVSLTLEERNVLATGIENFIRAAFRENSDYEVTRTTPIGRFSFSRLSQELHGEFSGIESLEFEQEDIQSNLKIPRLSSLQVKMQG</sequence>
<evidence type="ECO:0000259" key="1">
    <source>
        <dbReference type="Pfam" id="PF04865"/>
    </source>
</evidence>
<dbReference type="RefSeq" id="WP_123782033.1">
    <property type="nucleotide sequence ID" value="NZ_RKIK01000025.1"/>
</dbReference>
<dbReference type="AlphaFoldDB" id="A0A3N3E0R1"/>
<protein>
    <recommendedName>
        <fullName evidence="1">Baseplate protein J-like barrel domain-containing protein</fullName>
    </recommendedName>
</protein>
<comment type="caution">
    <text evidence="2">The sequence shown here is derived from an EMBL/GenBank/DDBJ whole genome shotgun (WGS) entry which is preliminary data.</text>
</comment>
<evidence type="ECO:0000313" key="3">
    <source>
        <dbReference type="Proteomes" id="UP000278792"/>
    </source>
</evidence>